<proteinExistence type="predicted"/>
<gene>
    <name evidence="1" type="ORF">SAMN05421679_10669</name>
</gene>
<keyword evidence="2" id="KW-1185">Reference proteome</keyword>
<reference evidence="1 2" key="1">
    <citation type="submission" date="2017-05" db="EMBL/GenBank/DDBJ databases">
        <authorList>
            <person name="Varghese N."/>
            <person name="Submissions S."/>
        </authorList>
    </citation>
    <scope>NUCLEOTIDE SEQUENCE [LARGE SCALE GENOMIC DNA]</scope>
    <source>
        <strain evidence="1 2">DSM 18015</strain>
    </source>
</reference>
<sequence length="78" mass="8938">MAKNKLGDLNDHLFAQIERLNDETLTPEQMELELKKAEAMESVAKQIIDVSKTVLDASQLKFKILEKGYQENSFKLLD</sequence>
<accession>A0ABY1R4S2</accession>
<name>A0ABY1R4S2_9FLAO</name>
<dbReference type="RefSeq" id="WP_283417255.1">
    <property type="nucleotide sequence ID" value="NZ_FXUO01000006.1"/>
</dbReference>
<protein>
    <submittedName>
        <fullName evidence="1">Uncharacterized protein</fullName>
    </submittedName>
</protein>
<organism evidence="1 2">
    <name type="scientific">Epilithonimonas pallida</name>
    <dbReference type="NCBI Taxonomy" id="373671"/>
    <lineage>
        <taxon>Bacteria</taxon>
        <taxon>Pseudomonadati</taxon>
        <taxon>Bacteroidota</taxon>
        <taxon>Flavobacteriia</taxon>
        <taxon>Flavobacteriales</taxon>
        <taxon>Weeksellaceae</taxon>
        <taxon>Chryseobacterium group</taxon>
        <taxon>Epilithonimonas</taxon>
    </lineage>
</organism>
<comment type="caution">
    <text evidence="1">The sequence shown here is derived from an EMBL/GenBank/DDBJ whole genome shotgun (WGS) entry which is preliminary data.</text>
</comment>
<dbReference type="EMBL" id="FXUO01000006">
    <property type="protein sequence ID" value="SMP94666.1"/>
    <property type="molecule type" value="Genomic_DNA"/>
</dbReference>
<evidence type="ECO:0000313" key="1">
    <source>
        <dbReference type="EMBL" id="SMP94666.1"/>
    </source>
</evidence>
<dbReference type="Proteomes" id="UP001158050">
    <property type="component" value="Unassembled WGS sequence"/>
</dbReference>
<evidence type="ECO:0000313" key="2">
    <source>
        <dbReference type="Proteomes" id="UP001158050"/>
    </source>
</evidence>